<dbReference type="InterPro" id="IPR017896">
    <property type="entry name" value="4Fe4S_Fe-S-bd"/>
</dbReference>
<dbReference type="EMBL" id="CP016757">
    <property type="protein sequence ID" value="ANZ46504.1"/>
    <property type="molecule type" value="Genomic_DNA"/>
</dbReference>
<dbReference type="AlphaFoldDB" id="A0A1B2I931"/>
<dbReference type="InterPro" id="IPR053135">
    <property type="entry name" value="AKR2_Oxidoreductase"/>
</dbReference>
<dbReference type="PROSITE" id="PS51379">
    <property type="entry name" value="4FE4S_FER_2"/>
    <property type="match status" value="1"/>
</dbReference>
<dbReference type="PANTHER" id="PTHR43312">
    <property type="entry name" value="D-THREO-ALDOSE 1-DEHYDROGENASE"/>
    <property type="match status" value="1"/>
</dbReference>
<keyword evidence="3" id="KW-1185">Reference proteome</keyword>
<dbReference type="PANTHER" id="PTHR43312:SF1">
    <property type="entry name" value="NADP-DEPENDENT OXIDOREDUCTASE DOMAIN-CONTAINING PROTEIN"/>
    <property type="match status" value="1"/>
</dbReference>
<dbReference type="InterPro" id="IPR023210">
    <property type="entry name" value="NADP_OxRdtase_dom"/>
</dbReference>
<dbReference type="Pfam" id="PF00248">
    <property type="entry name" value="Aldo_ket_red"/>
    <property type="match status" value="1"/>
</dbReference>
<evidence type="ECO:0000313" key="3">
    <source>
        <dbReference type="Proteomes" id="UP000093044"/>
    </source>
</evidence>
<reference evidence="2" key="1">
    <citation type="submission" date="2016-08" db="EMBL/GenBank/DDBJ databases">
        <title>Complete genome of Cloacibacillus porcorum.</title>
        <authorList>
            <person name="Looft T."/>
            <person name="Bayles D.O."/>
            <person name="Alt D.P."/>
        </authorList>
    </citation>
    <scope>NUCLEOTIDE SEQUENCE [LARGE SCALE GENOMIC DNA]</scope>
    <source>
        <strain evidence="2">CL-84</strain>
    </source>
</reference>
<proteinExistence type="predicted"/>
<dbReference type="KEGG" id="cpor:BED41_01235"/>
<evidence type="ECO:0000313" key="2">
    <source>
        <dbReference type="EMBL" id="ANZ46504.1"/>
    </source>
</evidence>
<accession>A0A1B2I931</accession>
<dbReference type="InterPro" id="IPR036812">
    <property type="entry name" value="NAD(P)_OxRdtase_dom_sf"/>
</dbReference>
<feature type="domain" description="4Fe-4S ferredoxin-type" evidence="1">
    <location>
        <begin position="327"/>
        <end position="356"/>
    </location>
</feature>
<gene>
    <name evidence="2" type="ORF">BED41_01235</name>
</gene>
<dbReference type="STRING" id="1197717.BED41_01235"/>
<dbReference type="CDD" id="cd19100">
    <property type="entry name" value="AKR_unchar"/>
    <property type="match status" value="1"/>
</dbReference>
<protein>
    <recommendedName>
        <fullName evidence="1">4Fe-4S ferredoxin-type domain-containing protein</fullName>
    </recommendedName>
</protein>
<dbReference type="SUPFAM" id="SSF51430">
    <property type="entry name" value="NAD(P)-linked oxidoreductase"/>
    <property type="match status" value="1"/>
</dbReference>
<name>A0A1B2I931_9BACT</name>
<organism evidence="2 3">
    <name type="scientific">Cloacibacillus porcorum</name>
    <dbReference type="NCBI Taxonomy" id="1197717"/>
    <lineage>
        <taxon>Bacteria</taxon>
        <taxon>Thermotogati</taxon>
        <taxon>Synergistota</taxon>
        <taxon>Synergistia</taxon>
        <taxon>Synergistales</taxon>
        <taxon>Synergistaceae</taxon>
        <taxon>Cloacibacillus</taxon>
    </lineage>
</organism>
<sequence length="365" mass="40759">MEYRRMRRVSGAVSAIGIGGSNLHRSSPQEIRRMVRYGHENGVNLIDLIMTDDSPFASIADVVKPDRKDFRLQAHIGADFPGGRVETCRDLNRIKREFDRQLKIFATDYMDFGLVHYVDSMDDFKNIMSSGIWRYMKDLKRQGALKNLGFCSHTLSICQAFVDTGDVDCFMTSVNPIYDFSEENGKLAVSKERMDFYRDCAKRGIGIHVMKVFAGGSLIDRRLSQLERPLSVYQCLQYALDRPAVQSCLVGASSVDELKESLAHFTQPFDRRDYAVLGGMSSGGAAHGHCIYCNHCQPCAAGIDIGIVSKYMDLALAGDDLARKHYNDLKIHASACIKCGRCDKNCNFGVKPSARMAQAVKVFGK</sequence>
<dbReference type="Gene3D" id="3.20.20.100">
    <property type="entry name" value="NADP-dependent oxidoreductase domain"/>
    <property type="match status" value="1"/>
</dbReference>
<dbReference type="SUPFAM" id="SSF46548">
    <property type="entry name" value="alpha-helical ferredoxin"/>
    <property type="match status" value="1"/>
</dbReference>
<dbReference type="Proteomes" id="UP000093044">
    <property type="component" value="Chromosome"/>
</dbReference>
<evidence type="ECO:0000259" key="1">
    <source>
        <dbReference type="PROSITE" id="PS51379"/>
    </source>
</evidence>